<evidence type="ECO:0000256" key="1">
    <source>
        <dbReference type="SAM" id="Coils"/>
    </source>
</evidence>
<name>A0ABD1Y0N4_9MARC</name>
<dbReference type="EMBL" id="JBHFFA010000006">
    <property type="protein sequence ID" value="KAL2620292.1"/>
    <property type="molecule type" value="Genomic_DNA"/>
</dbReference>
<evidence type="ECO:0000313" key="3">
    <source>
        <dbReference type="Proteomes" id="UP001605036"/>
    </source>
</evidence>
<keyword evidence="3" id="KW-1185">Reference proteome</keyword>
<dbReference type="Proteomes" id="UP001605036">
    <property type="component" value="Unassembled WGS sequence"/>
</dbReference>
<evidence type="ECO:0000313" key="2">
    <source>
        <dbReference type="EMBL" id="KAL2620292.1"/>
    </source>
</evidence>
<reference evidence="2 3" key="1">
    <citation type="submission" date="2024-09" db="EMBL/GenBank/DDBJ databases">
        <title>Chromosome-scale assembly of Riccia fluitans.</title>
        <authorList>
            <person name="Paukszto L."/>
            <person name="Sawicki J."/>
            <person name="Karawczyk K."/>
            <person name="Piernik-Szablinska J."/>
            <person name="Szczecinska M."/>
            <person name="Mazdziarz M."/>
        </authorList>
    </citation>
    <scope>NUCLEOTIDE SEQUENCE [LARGE SCALE GENOMIC DNA]</scope>
    <source>
        <strain evidence="2">Rf_01</strain>
        <tissue evidence="2">Aerial parts of the thallus</tissue>
    </source>
</reference>
<gene>
    <name evidence="2" type="ORF">R1flu_000497</name>
</gene>
<organism evidence="2 3">
    <name type="scientific">Riccia fluitans</name>
    <dbReference type="NCBI Taxonomy" id="41844"/>
    <lineage>
        <taxon>Eukaryota</taxon>
        <taxon>Viridiplantae</taxon>
        <taxon>Streptophyta</taxon>
        <taxon>Embryophyta</taxon>
        <taxon>Marchantiophyta</taxon>
        <taxon>Marchantiopsida</taxon>
        <taxon>Marchantiidae</taxon>
        <taxon>Marchantiales</taxon>
        <taxon>Ricciaceae</taxon>
        <taxon>Riccia</taxon>
    </lineage>
</organism>
<feature type="coiled-coil region" evidence="1">
    <location>
        <begin position="226"/>
        <end position="260"/>
    </location>
</feature>
<protein>
    <submittedName>
        <fullName evidence="2">Uncharacterized protein</fullName>
    </submittedName>
</protein>
<dbReference type="AlphaFoldDB" id="A0ABD1Y0N4"/>
<comment type="caution">
    <text evidence="2">The sequence shown here is derived from an EMBL/GenBank/DDBJ whole genome shotgun (WGS) entry which is preliminary data.</text>
</comment>
<keyword evidence="1" id="KW-0175">Coiled coil</keyword>
<accession>A0ABD1Y0N4</accession>
<proteinExistence type="predicted"/>
<sequence>MTPKRMGMLSPTLSPCERGQPLHELLLWSGGSGRITLAGPSLSDHELLTVCSHVGNTEWGPRKEIDTGERGVRDLSNTYTTQRKGVRQGMNEPLPKSPSVRVLDWRPPSVGSLVASVLWRKGSTPSGFRTLIVSSPRSICHRIVPPSEVEAEFLKCTSRKYKKDGWQDIAPWFGFSLTHSQPRSEGWLVDDFKKFSLEGHPDDYALDKHEHEPLLLEAHNAFTNTKAEWDNEKGELVREREALEEELNKAKEMAVDTKEMAAKAE</sequence>